<evidence type="ECO:0000259" key="1">
    <source>
        <dbReference type="Pfam" id="PF13643"/>
    </source>
</evidence>
<reference evidence="2 3" key="1">
    <citation type="submission" date="2021-03" db="EMBL/GenBank/DDBJ databases">
        <title>Complete genome sequence of Streptomyces cyanogenus S136, producer of anticancer angucycline landomycin A.</title>
        <authorList>
            <person name="Hrab P."/>
            <person name="Ruckert C."/>
            <person name="Busche T."/>
            <person name="Ostash I."/>
            <person name="Kalinowski J."/>
            <person name="Fedorenko V."/>
            <person name="Yushchuk O."/>
            <person name="Ostash B."/>
        </authorList>
    </citation>
    <scope>NUCLEOTIDE SEQUENCE [LARGE SCALE GENOMIC DNA]</scope>
    <source>
        <strain evidence="2 3">S136</strain>
    </source>
</reference>
<evidence type="ECO:0000313" key="3">
    <source>
        <dbReference type="Proteomes" id="UP000663908"/>
    </source>
</evidence>
<dbReference type="Proteomes" id="UP000663908">
    <property type="component" value="Chromosome"/>
</dbReference>
<feature type="domain" description="DUF4145" evidence="1">
    <location>
        <begin position="1"/>
        <end position="60"/>
    </location>
</feature>
<organism evidence="2 3">
    <name type="scientific">Streptomyces cyanogenus</name>
    <dbReference type="NCBI Taxonomy" id="80860"/>
    <lineage>
        <taxon>Bacteria</taxon>
        <taxon>Bacillati</taxon>
        <taxon>Actinomycetota</taxon>
        <taxon>Actinomycetes</taxon>
        <taxon>Kitasatosporales</taxon>
        <taxon>Streptomycetaceae</taxon>
        <taxon>Streptomyces</taxon>
    </lineage>
</organism>
<name>A0ABX7TRZ4_STRCY</name>
<sequence length="90" mass="10130">MCRKILMHVAVDKGAEENKSFAFYIQYLSDNGYVTPPMTPWVDAIRKNGNVAVHEIPATDEGRAVGTLIFTEQLLRLVYLMEHLAAKYAS</sequence>
<gene>
    <name evidence="2" type="ORF">S1361_12890</name>
</gene>
<dbReference type="InterPro" id="IPR025285">
    <property type="entry name" value="DUF4145"/>
</dbReference>
<evidence type="ECO:0000313" key="2">
    <source>
        <dbReference type="EMBL" id="QTD98251.1"/>
    </source>
</evidence>
<protein>
    <recommendedName>
        <fullName evidence="1">DUF4145 domain-containing protein</fullName>
    </recommendedName>
</protein>
<dbReference type="Pfam" id="PF13643">
    <property type="entry name" value="DUF4145"/>
    <property type="match status" value="1"/>
</dbReference>
<dbReference type="EMBL" id="CP071839">
    <property type="protein sequence ID" value="QTD98251.1"/>
    <property type="molecule type" value="Genomic_DNA"/>
</dbReference>
<proteinExistence type="predicted"/>
<keyword evidence="3" id="KW-1185">Reference proteome</keyword>
<accession>A0ABX7TRZ4</accession>